<evidence type="ECO:0000256" key="1">
    <source>
        <dbReference type="SAM" id="Phobius"/>
    </source>
</evidence>
<organism evidence="2 3">
    <name type="scientific">Pontibacter qinzhouensis</name>
    <dbReference type="NCBI Taxonomy" id="2603253"/>
    <lineage>
        <taxon>Bacteria</taxon>
        <taxon>Pseudomonadati</taxon>
        <taxon>Bacteroidota</taxon>
        <taxon>Cytophagia</taxon>
        <taxon>Cytophagales</taxon>
        <taxon>Hymenobacteraceae</taxon>
        <taxon>Pontibacter</taxon>
    </lineage>
</organism>
<gene>
    <name evidence="2" type="ORF">FVR03_20045</name>
</gene>
<accession>A0A5C8J4M7</accession>
<evidence type="ECO:0000313" key="2">
    <source>
        <dbReference type="EMBL" id="TXK31134.1"/>
    </source>
</evidence>
<protein>
    <submittedName>
        <fullName evidence="2">Uncharacterized protein</fullName>
    </submittedName>
</protein>
<dbReference type="EMBL" id="VRTY01000102">
    <property type="protein sequence ID" value="TXK31134.1"/>
    <property type="molecule type" value="Genomic_DNA"/>
</dbReference>
<dbReference type="OrthoDB" id="853941at2"/>
<keyword evidence="1" id="KW-0812">Transmembrane</keyword>
<feature type="transmembrane region" description="Helical" evidence="1">
    <location>
        <begin position="6"/>
        <end position="30"/>
    </location>
</feature>
<sequence length="196" mass="22065">MLHPYTWTQFLLTAGNSLLIYYLTILLLYYRDELKVFLGKAKNWVMPQVYLTSTSPDSTPTGTPSDNVIGAVSTQEAPVLSEASAIKVSPLQEDQDGFEETTTTETQAPAVAPQDMPVGMLADFLEETKSLVELVAETQLEKEEFLSLLQLILYKYFRSAQSQHQDQARRFLLEQSQGRLPFELTPEDLQALWPSA</sequence>
<keyword evidence="1" id="KW-1133">Transmembrane helix</keyword>
<proteinExistence type="predicted"/>
<evidence type="ECO:0000313" key="3">
    <source>
        <dbReference type="Proteomes" id="UP000321926"/>
    </source>
</evidence>
<dbReference type="RefSeq" id="WP_147923557.1">
    <property type="nucleotide sequence ID" value="NZ_VRTY01000102.1"/>
</dbReference>
<dbReference type="AlphaFoldDB" id="A0A5C8J4M7"/>
<keyword evidence="3" id="KW-1185">Reference proteome</keyword>
<reference evidence="2 3" key="1">
    <citation type="submission" date="2019-08" db="EMBL/GenBank/DDBJ databases">
        <authorList>
            <person name="Shi S."/>
        </authorList>
    </citation>
    <scope>NUCLEOTIDE SEQUENCE [LARGE SCALE GENOMIC DNA]</scope>
    <source>
        <strain evidence="2 3">GY10130</strain>
    </source>
</reference>
<comment type="caution">
    <text evidence="2">The sequence shown here is derived from an EMBL/GenBank/DDBJ whole genome shotgun (WGS) entry which is preliminary data.</text>
</comment>
<keyword evidence="1" id="KW-0472">Membrane</keyword>
<dbReference type="Proteomes" id="UP000321926">
    <property type="component" value="Unassembled WGS sequence"/>
</dbReference>
<name>A0A5C8J4M7_9BACT</name>